<evidence type="ECO:0000313" key="3">
    <source>
        <dbReference type="EMBL" id="QPC99949.1"/>
    </source>
</evidence>
<sequence>MILRTLALLGGAVIAYPAAAQDHSHHDATPQSASETADQSHDMEQMDHSQMDHSQMDHGQHQMAEDDACIAIGYVLRTKEGSGTSLLPGASEGVGGACGGMPMGHHGLMLANDPWMVMAHGFVSTQYTDHSGPRGDDQLYVTSMGMLNAERQTGWGRIQLKSMFSLEPLMDARGYPNLFATGETADGEPLVDRQHPHDLFMELAARIDVNVGEGATVFLYGGPVGEPALGPSAFMHRDSAALNPEPPITHHWFDSTHITYGVVTAGVKTSAFQLEGSLFRGAEPDEDRWDIETPKLDSYSLRGTLTPSANLAIQASYGWIKEPEAVHPGEDERRFTASAHYANFDGLSAMLAFSSKRRVEDHADELPGEEHDDSPLTAWLAEVNYDLDKSNTVFGRFENVANDELFPDHDDPLHDQRFRVSKFQFGYAHRIDLKPFELALGASGAFYGKPDVLDGVYGKNPFGATVFARLSLVGGGH</sequence>
<keyword evidence="4" id="KW-1185">Reference proteome</keyword>
<evidence type="ECO:0000313" key="4">
    <source>
        <dbReference type="Proteomes" id="UP000594459"/>
    </source>
</evidence>
<organism evidence="3 4">
    <name type="scientific">Qipengyuania soli</name>
    <dbReference type="NCBI Taxonomy" id="2782568"/>
    <lineage>
        <taxon>Bacteria</taxon>
        <taxon>Pseudomonadati</taxon>
        <taxon>Pseudomonadota</taxon>
        <taxon>Alphaproteobacteria</taxon>
        <taxon>Sphingomonadales</taxon>
        <taxon>Erythrobacteraceae</taxon>
        <taxon>Qipengyuania</taxon>
    </lineage>
</organism>
<evidence type="ECO:0008006" key="5">
    <source>
        <dbReference type="Google" id="ProtNLM"/>
    </source>
</evidence>
<accession>A0A7S8IVB0</accession>
<feature type="chain" id="PRO_5032431208" description="TonB-dependent receptor" evidence="2">
    <location>
        <begin position="21"/>
        <end position="477"/>
    </location>
</feature>
<keyword evidence="2" id="KW-0732">Signal</keyword>
<feature type="region of interest" description="Disordered" evidence="1">
    <location>
        <begin position="22"/>
        <end position="50"/>
    </location>
</feature>
<dbReference type="KEGG" id="qso:IRL76_05280"/>
<feature type="signal peptide" evidence="2">
    <location>
        <begin position="1"/>
        <end position="20"/>
    </location>
</feature>
<proteinExistence type="predicted"/>
<dbReference type="Proteomes" id="UP000594459">
    <property type="component" value="Chromosome"/>
</dbReference>
<dbReference type="AlphaFoldDB" id="A0A7S8IVB0"/>
<gene>
    <name evidence="3" type="ORF">IRL76_05280</name>
</gene>
<evidence type="ECO:0000256" key="2">
    <source>
        <dbReference type="SAM" id="SignalP"/>
    </source>
</evidence>
<dbReference type="RefSeq" id="WP_200983743.1">
    <property type="nucleotide sequence ID" value="NZ_CP064654.1"/>
</dbReference>
<protein>
    <recommendedName>
        <fullName evidence="5">TonB-dependent receptor</fullName>
    </recommendedName>
</protein>
<name>A0A7S8IVB0_9SPHN</name>
<evidence type="ECO:0000256" key="1">
    <source>
        <dbReference type="SAM" id="MobiDB-lite"/>
    </source>
</evidence>
<reference evidence="3 4" key="1">
    <citation type="submission" date="2020-11" db="EMBL/GenBank/DDBJ databases">
        <title>The genome sequence of Erythrobacter sp. 6D36.</title>
        <authorList>
            <person name="Liu Y."/>
        </authorList>
    </citation>
    <scope>NUCLEOTIDE SEQUENCE [LARGE SCALE GENOMIC DNA]</scope>
    <source>
        <strain evidence="3 4">6D36</strain>
    </source>
</reference>
<feature type="compositionally biased region" description="Basic and acidic residues" evidence="1">
    <location>
        <begin position="38"/>
        <end position="50"/>
    </location>
</feature>
<dbReference type="EMBL" id="CP064654">
    <property type="protein sequence ID" value="QPC99949.1"/>
    <property type="molecule type" value="Genomic_DNA"/>
</dbReference>